<protein>
    <recommendedName>
        <fullName evidence="2">SCP domain-containing protein</fullName>
    </recommendedName>
</protein>
<keyword evidence="1" id="KW-0732">Signal</keyword>
<dbReference type="InterPro" id="IPR018244">
    <property type="entry name" value="Allrgn_V5/Tpx1_CS"/>
</dbReference>
<gene>
    <name evidence="3" type="ORF">g.2320</name>
</gene>
<feature type="chain" id="PRO_5008580402" description="SCP domain-containing protein" evidence="1">
    <location>
        <begin position="23"/>
        <end position="202"/>
    </location>
</feature>
<feature type="signal peptide" evidence="1">
    <location>
        <begin position="1"/>
        <end position="22"/>
    </location>
</feature>
<dbReference type="FunFam" id="3.40.33.10:FF:000002">
    <property type="entry name" value="Golgi-associated plant pathogenesis-related protein 1"/>
    <property type="match status" value="1"/>
</dbReference>
<dbReference type="CDD" id="cd05382">
    <property type="entry name" value="CAP_GAPR1-like"/>
    <property type="match status" value="1"/>
</dbReference>
<feature type="domain" description="SCP" evidence="2">
    <location>
        <begin position="60"/>
        <end position="191"/>
    </location>
</feature>
<evidence type="ECO:0000259" key="2">
    <source>
        <dbReference type="SMART" id="SM00198"/>
    </source>
</evidence>
<dbReference type="InterPro" id="IPR001283">
    <property type="entry name" value="CRISP-related"/>
</dbReference>
<sequence length="202" mass="22603">MGKLSFSVGVFTSGLFISSVLCSASKSDPYYFGNIEKNIKTLKRSSRQATSELSDYDKESIRQEILDAHNYYRSLHGTQSLQLINDMNSEAQSWAEKLARNNMFMHSNTEYGENLYLGTYSDSFNGQSVVDLFYKEISDYTFGQSNPDNSSTGHFTQVVWASTLYLGVGMALQDTNIIVVCQYDPPGNVAGQYDENVPPPSR</sequence>
<reference evidence="3" key="1">
    <citation type="submission" date="2015-12" db="EMBL/GenBank/DDBJ databases">
        <title>De novo transcriptome assembly of four potential Pierce s Disease insect vectors from Arizona vineyards.</title>
        <authorList>
            <person name="Tassone E.E."/>
        </authorList>
    </citation>
    <scope>NUCLEOTIDE SEQUENCE</scope>
</reference>
<dbReference type="InterPro" id="IPR035940">
    <property type="entry name" value="CAP_sf"/>
</dbReference>
<dbReference type="SMART" id="SM00198">
    <property type="entry name" value="SCP"/>
    <property type="match status" value="1"/>
</dbReference>
<dbReference type="Gene3D" id="3.40.33.10">
    <property type="entry name" value="CAP"/>
    <property type="match status" value="1"/>
</dbReference>
<dbReference type="GO" id="GO:0005576">
    <property type="term" value="C:extracellular region"/>
    <property type="evidence" value="ECO:0007669"/>
    <property type="project" value="UniProtKB-SubCell"/>
</dbReference>
<name>A0A1B6CI62_9HEMI</name>
<organism evidence="3">
    <name type="scientific">Clastoptera arizonana</name>
    <name type="common">Arizona spittle bug</name>
    <dbReference type="NCBI Taxonomy" id="38151"/>
    <lineage>
        <taxon>Eukaryota</taxon>
        <taxon>Metazoa</taxon>
        <taxon>Ecdysozoa</taxon>
        <taxon>Arthropoda</taxon>
        <taxon>Hexapoda</taxon>
        <taxon>Insecta</taxon>
        <taxon>Pterygota</taxon>
        <taxon>Neoptera</taxon>
        <taxon>Paraneoptera</taxon>
        <taxon>Hemiptera</taxon>
        <taxon>Auchenorrhyncha</taxon>
        <taxon>Cercopoidea</taxon>
        <taxon>Clastopteridae</taxon>
        <taxon>Clastoptera</taxon>
    </lineage>
</organism>
<dbReference type="AlphaFoldDB" id="A0A1B6CI62"/>
<dbReference type="SUPFAM" id="SSF55797">
    <property type="entry name" value="PR-1-like"/>
    <property type="match status" value="1"/>
</dbReference>
<dbReference type="InterPro" id="IPR014044">
    <property type="entry name" value="CAP_dom"/>
</dbReference>
<dbReference type="InterPro" id="IPR034113">
    <property type="entry name" value="SCP_GAPR1-like"/>
</dbReference>
<dbReference type="PROSITE" id="PS01009">
    <property type="entry name" value="CRISP_1"/>
    <property type="match status" value="1"/>
</dbReference>
<accession>A0A1B6CI62</accession>
<dbReference type="PRINTS" id="PR00837">
    <property type="entry name" value="V5TPXLIKE"/>
</dbReference>
<dbReference type="Pfam" id="PF00188">
    <property type="entry name" value="CAP"/>
    <property type="match status" value="1"/>
</dbReference>
<proteinExistence type="predicted"/>
<evidence type="ECO:0000313" key="3">
    <source>
        <dbReference type="EMBL" id="JAS13129.1"/>
    </source>
</evidence>
<dbReference type="EMBL" id="GEDC01024169">
    <property type="protein sequence ID" value="JAS13129.1"/>
    <property type="molecule type" value="Transcribed_RNA"/>
</dbReference>
<dbReference type="PROSITE" id="PS01010">
    <property type="entry name" value="CRISP_2"/>
    <property type="match status" value="1"/>
</dbReference>
<dbReference type="PANTHER" id="PTHR10334">
    <property type="entry name" value="CYSTEINE-RICH SECRETORY PROTEIN-RELATED"/>
    <property type="match status" value="1"/>
</dbReference>
<evidence type="ECO:0000256" key="1">
    <source>
        <dbReference type="SAM" id="SignalP"/>
    </source>
</evidence>